<dbReference type="InterPro" id="IPR000933">
    <property type="entry name" value="Glyco_hydro_29"/>
</dbReference>
<dbReference type="InParanoid" id="A0A146G7J3"/>
<proteinExistence type="predicted"/>
<gene>
    <name evidence="1" type="ORF">TSACC_21035</name>
</gene>
<name>A0A146G7J3_TERSA</name>
<keyword evidence="2" id="KW-1185">Reference proteome</keyword>
<dbReference type="EMBL" id="BDCO01000002">
    <property type="protein sequence ID" value="GAT32636.1"/>
    <property type="molecule type" value="Genomic_DNA"/>
</dbReference>
<dbReference type="InterPro" id="IPR029062">
    <property type="entry name" value="Class_I_gatase-like"/>
</dbReference>
<dbReference type="Gene3D" id="3.40.50.880">
    <property type="match status" value="1"/>
</dbReference>
<dbReference type="CDD" id="cd03143">
    <property type="entry name" value="A4_beta-galactosidase_middle_domain"/>
    <property type="match status" value="1"/>
</dbReference>
<dbReference type="Proteomes" id="UP000076023">
    <property type="component" value="Unassembled WGS sequence"/>
</dbReference>
<keyword evidence="1" id="KW-0378">Hydrolase</keyword>
<protein>
    <submittedName>
        <fullName evidence="1">Hypothetical glycosyl hydrolase 6</fullName>
    </submittedName>
</protein>
<accession>A0A146G7J3</accession>
<dbReference type="RefSeq" id="WP_075078462.1">
    <property type="nucleotide sequence ID" value="NZ_BDCO01000002.1"/>
</dbReference>
<sequence length="683" mass="77101">MSSALRQVHLDFHTSPFIPDVGAEFDAREFAATFRRARVNSVTIFAKCHHGMCYYPTQTGTPHPALNGRDLLGEMLEALREEGIRCPVYTTVAWEENVADLHPEWRQMRADGTFARCENVDPARPPHPGGWRFNDWVHPDYLDYLEAHVRELFSRYGQLDGLFFDILFYDLLAHHSDACRRYRARHGFEADDVETFKRFESHAQASFASRFTKLIRSLSPESSVFYNTPFDVYVDGTGGRQRLPHLTHIEIESLPSGFWGYYHFPRLARGAGRWGKPWVGMTGRFQRMWGDFGGIKPQAALEYECFRSQALGGGNSVGDQLPPRGRLDAAAYDLIGAVYEQCEAAEPFYAGSVELTDIGILSANFPGKDLSATGTSDEGAIQMCEETHYEVSLLDEHSDLSACRGLILPDDVVITPRLYKKLKAYHAAGGKLIISHRSGRDISGRWALDFLPLGFNGMVEKFPTYWRARKDFWPELSASDRVVYSQGVNVFPGKGARVLVDRVLPYFKRTDLTFSSHFQTPPQAEPDRFPAVVSGKGFVYFADPIFREYRQTGNQAARDVWRRIIRDFVGDPLVGAGLPSTMLCIPRRRGRDLILTLLHYVPVRKALEIDVCEERMSFAGESLAFSSSVKEVRRFDTGETLERSADGKCFTLPVTKGRLLLEVPGFFTAKASRPVRAVATKRK</sequence>
<dbReference type="Gene3D" id="3.20.20.80">
    <property type="entry name" value="Glycosidases"/>
    <property type="match status" value="1"/>
</dbReference>
<dbReference type="OrthoDB" id="9780891at2"/>
<dbReference type="AlphaFoldDB" id="A0A146G7J3"/>
<organism evidence="1 2">
    <name type="scientific">Terrimicrobium sacchariphilum</name>
    <dbReference type="NCBI Taxonomy" id="690879"/>
    <lineage>
        <taxon>Bacteria</taxon>
        <taxon>Pseudomonadati</taxon>
        <taxon>Verrucomicrobiota</taxon>
        <taxon>Terrimicrobiia</taxon>
        <taxon>Terrimicrobiales</taxon>
        <taxon>Terrimicrobiaceae</taxon>
        <taxon>Terrimicrobium</taxon>
    </lineage>
</organism>
<dbReference type="GO" id="GO:0004560">
    <property type="term" value="F:alpha-L-fucosidase activity"/>
    <property type="evidence" value="ECO:0007669"/>
    <property type="project" value="InterPro"/>
</dbReference>
<evidence type="ECO:0000313" key="2">
    <source>
        <dbReference type="Proteomes" id="UP000076023"/>
    </source>
</evidence>
<dbReference type="STRING" id="690879.TSACC_21035"/>
<dbReference type="InterPro" id="IPR017853">
    <property type="entry name" value="GH"/>
</dbReference>
<dbReference type="Pfam" id="PF14871">
    <property type="entry name" value="GHL6"/>
    <property type="match status" value="1"/>
</dbReference>
<dbReference type="InterPro" id="IPR028212">
    <property type="entry name" value="GHL6"/>
</dbReference>
<dbReference type="SMART" id="SM00812">
    <property type="entry name" value="Alpha_L_fucos"/>
    <property type="match status" value="1"/>
</dbReference>
<dbReference type="GO" id="GO:0005975">
    <property type="term" value="P:carbohydrate metabolic process"/>
    <property type="evidence" value="ECO:0007669"/>
    <property type="project" value="InterPro"/>
</dbReference>
<comment type="caution">
    <text evidence="1">The sequence shown here is derived from an EMBL/GenBank/DDBJ whole genome shotgun (WGS) entry which is preliminary data.</text>
</comment>
<dbReference type="SUPFAM" id="SSF51445">
    <property type="entry name" value="(Trans)glycosidases"/>
    <property type="match status" value="1"/>
</dbReference>
<reference evidence="2" key="1">
    <citation type="journal article" date="2017" name="Genome Announc.">
        <title>Draft Genome Sequence of Terrimicrobium sacchariphilum NM-5T, a Facultative Anaerobic Soil Bacterium of the Class Spartobacteria.</title>
        <authorList>
            <person name="Qiu Y.L."/>
            <person name="Tourlousse D.M."/>
            <person name="Matsuura N."/>
            <person name="Ohashi A."/>
            <person name="Sekiguchi Y."/>
        </authorList>
    </citation>
    <scope>NUCLEOTIDE SEQUENCE [LARGE SCALE GENOMIC DNA]</scope>
    <source>
        <strain evidence="2">NM-5</strain>
    </source>
</reference>
<evidence type="ECO:0000313" key="1">
    <source>
        <dbReference type="EMBL" id="GAT32636.1"/>
    </source>
</evidence>